<organism evidence="1 2">
    <name type="scientific">Handroanthus impetiginosus</name>
    <dbReference type="NCBI Taxonomy" id="429701"/>
    <lineage>
        <taxon>Eukaryota</taxon>
        <taxon>Viridiplantae</taxon>
        <taxon>Streptophyta</taxon>
        <taxon>Embryophyta</taxon>
        <taxon>Tracheophyta</taxon>
        <taxon>Spermatophyta</taxon>
        <taxon>Magnoliopsida</taxon>
        <taxon>eudicotyledons</taxon>
        <taxon>Gunneridae</taxon>
        <taxon>Pentapetalae</taxon>
        <taxon>asterids</taxon>
        <taxon>lamiids</taxon>
        <taxon>Lamiales</taxon>
        <taxon>Bignoniaceae</taxon>
        <taxon>Crescentiina</taxon>
        <taxon>Tabebuia alliance</taxon>
        <taxon>Handroanthus</taxon>
    </lineage>
</organism>
<dbReference type="EMBL" id="NKXS01000518">
    <property type="protein sequence ID" value="PIN23748.1"/>
    <property type="molecule type" value="Genomic_DNA"/>
</dbReference>
<dbReference type="Proteomes" id="UP000231279">
    <property type="component" value="Unassembled WGS sequence"/>
</dbReference>
<keyword evidence="2" id="KW-1185">Reference proteome</keyword>
<name>A0A2G9I1V9_9LAMI</name>
<evidence type="ECO:0000313" key="1">
    <source>
        <dbReference type="EMBL" id="PIN23748.1"/>
    </source>
</evidence>
<proteinExistence type="predicted"/>
<reference evidence="2" key="1">
    <citation type="journal article" date="2018" name="Gigascience">
        <title>Genome assembly of the Pink Ipe (Handroanthus impetiginosus, Bignoniaceae), a highly valued, ecologically keystone Neotropical timber forest tree.</title>
        <authorList>
            <person name="Silva-Junior O.B."/>
            <person name="Grattapaglia D."/>
            <person name="Novaes E."/>
            <person name="Collevatti R.G."/>
        </authorList>
    </citation>
    <scope>NUCLEOTIDE SEQUENCE [LARGE SCALE GENOMIC DNA]</scope>
    <source>
        <strain evidence="2">cv. UFG-1</strain>
    </source>
</reference>
<evidence type="ECO:0000313" key="2">
    <source>
        <dbReference type="Proteomes" id="UP000231279"/>
    </source>
</evidence>
<dbReference type="AlphaFoldDB" id="A0A2G9I1V9"/>
<gene>
    <name evidence="1" type="ORF">CDL12_03526</name>
</gene>
<comment type="caution">
    <text evidence="1">The sequence shown here is derived from an EMBL/GenBank/DDBJ whole genome shotgun (WGS) entry which is preliminary data.</text>
</comment>
<protein>
    <submittedName>
        <fullName evidence="1">Uncharacterized protein</fullName>
    </submittedName>
</protein>
<sequence>MIDLHACTGFSGKLARECHFTCIRPVNLRQKYIGVSLIYVLVPFKYLNQ</sequence>
<accession>A0A2G9I1V9</accession>